<proteinExistence type="predicted"/>
<dbReference type="RefSeq" id="WP_008538523.1">
    <property type="nucleotide sequence ID" value="NZ_UGPP01000001.1"/>
</dbReference>
<evidence type="ECO:0000313" key="3">
    <source>
        <dbReference type="Proteomes" id="UP000255234"/>
    </source>
</evidence>
<sequence length="145" mass="17475">MYLRHFNENDYLELTKYYMPNLKEEQFKQIIREWNLLKYKNKFFEIFAIVENRQIVGMISLYQHTSTVVSEGVEIFKPFRNKGLATKSILLIQNIAKFYGYKVITAQVARKNIASIKLHKKLEFEIYHEFISLKENRQLLFIKTL</sequence>
<keyword evidence="2" id="KW-0808">Transferase</keyword>
<dbReference type="SUPFAM" id="SSF55729">
    <property type="entry name" value="Acyl-CoA N-acyltransferases (Nat)"/>
    <property type="match status" value="1"/>
</dbReference>
<dbReference type="InterPro" id="IPR016181">
    <property type="entry name" value="Acyl_CoA_acyltransferase"/>
</dbReference>
<dbReference type="EMBL" id="UGPP01000001">
    <property type="protein sequence ID" value="STY70611.1"/>
    <property type="molecule type" value="Genomic_DNA"/>
</dbReference>
<dbReference type="InterPro" id="IPR000182">
    <property type="entry name" value="GNAT_dom"/>
</dbReference>
<dbReference type="PROSITE" id="PS51186">
    <property type="entry name" value="GNAT"/>
    <property type="match status" value="1"/>
</dbReference>
<dbReference type="GeneID" id="62778077"/>
<protein>
    <submittedName>
        <fullName evidence="2">Acetyltransferase (GNAT) family</fullName>
    </submittedName>
</protein>
<name>A0A378NQJ5_9FIRM</name>
<reference evidence="2 3" key="1">
    <citation type="submission" date="2018-06" db="EMBL/GenBank/DDBJ databases">
        <authorList>
            <consortium name="Pathogen Informatics"/>
            <person name="Doyle S."/>
        </authorList>
    </citation>
    <scope>NUCLEOTIDE SEQUENCE [LARGE SCALE GENOMIC DNA]</scope>
    <source>
        <strain evidence="2 3">NCTC10571</strain>
    </source>
</reference>
<dbReference type="AlphaFoldDB" id="A0A378NQJ5"/>
<evidence type="ECO:0000313" key="2">
    <source>
        <dbReference type="EMBL" id="STY70611.1"/>
    </source>
</evidence>
<gene>
    <name evidence="2" type="ORF">NCTC10571_00751</name>
</gene>
<accession>A0A378NQJ5</accession>
<feature type="domain" description="N-acetyltransferase" evidence="1">
    <location>
        <begin position="1"/>
        <end position="145"/>
    </location>
</feature>
<organism evidence="2 3">
    <name type="scientific">Megamonas hypermegale</name>
    <dbReference type="NCBI Taxonomy" id="158847"/>
    <lineage>
        <taxon>Bacteria</taxon>
        <taxon>Bacillati</taxon>
        <taxon>Bacillota</taxon>
        <taxon>Negativicutes</taxon>
        <taxon>Selenomonadales</taxon>
        <taxon>Selenomonadaceae</taxon>
        <taxon>Megamonas</taxon>
    </lineage>
</organism>
<dbReference type="InterPro" id="IPR051531">
    <property type="entry name" value="N-acetyltransferase"/>
</dbReference>
<dbReference type="Pfam" id="PF13302">
    <property type="entry name" value="Acetyltransf_3"/>
    <property type="match status" value="1"/>
</dbReference>
<evidence type="ECO:0000259" key="1">
    <source>
        <dbReference type="PROSITE" id="PS51186"/>
    </source>
</evidence>
<dbReference type="Proteomes" id="UP000255234">
    <property type="component" value="Unassembled WGS sequence"/>
</dbReference>
<dbReference type="Gene3D" id="3.40.630.30">
    <property type="match status" value="1"/>
</dbReference>
<dbReference type="PANTHER" id="PTHR43792">
    <property type="entry name" value="GNAT FAMILY, PUTATIVE (AFU_ORTHOLOGUE AFUA_3G00765)-RELATED-RELATED"/>
    <property type="match status" value="1"/>
</dbReference>
<dbReference type="GO" id="GO:0016747">
    <property type="term" value="F:acyltransferase activity, transferring groups other than amino-acyl groups"/>
    <property type="evidence" value="ECO:0007669"/>
    <property type="project" value="InterPro"/>
</dbReference>